<organism evidence="9 10">
    <name type="scientific">Tegillarca granosa</name>
    <name type="common">Malaysian cockle</name>
    <name type="synonym">Anadara granosa</name>
    <dbReference type="NCBI Taxonomy" id="220873"/>
    <lineage>
        <taxon>Eukaryota</taxon>
        <taxon>Metazoa</taxon>
        <taxon>Spiralia</taxon>
        <taxon>Lophotrochozoa</taxon>
        <taxon>Mollusca</taxon>
        <taxon>Bivalvia</taxon>
        <taxon>Autobranchia</taxon>
        <taxon>Pteriomorphia</taxon>
        <taxon>Arcoida</taxon>
        <taxon>Arcoidea</taxon>
        <taxon>Arcidae</taxon>
        <taxon>Tegillarca</taxon>
    </lineage>
</organism>
<dbReference type="PANTHER" id="PTHR45695:SF9">
    <property type="entry name" value="LEUCOKININ RECEPTOR"/>
    <property type="match status" value="1"/>
</dbReference>
<dbReference type="PROSITE" id="PS50262">
    <property type="entry name" value="G_PROTEIN_RECEP_F1_2"/>
    <property type="match status" value="1"/>
</dbReference>
<dbReference type="PANTHER" id="PTHR45695">
    <property type="entry name" value="LEUCOKININ RECEPTOR-RELATED"/>
    <property type="match status" value="1"/>
</dbReference>
<dbReference type="SUPFAM" id="SSF81321">
    <property type="entry name" value="Family A G protein-coupled receptor-like"/>
    <property type="match status" value="1"/>
</dbReference>
<dbReference type="Proteomes" id="UP001217089">
    <property type="component" value="Unassembled WGS sequence"/>
</dbReference>
<evidence type="ECO:0000259" key="8">
    <source>
        <dbReference type="PROSITE" id="PS50262"/>
    </source>
</evidence>
<keyword evidence="5" id="KW-0472">Membrane</keyword>
<dbReference type="Gene3D" id="1.20.1070.10">
    <property type="entry name" value="Rhodopsin 7-helix transmembrane proteins"/>
    <property type="match status" value="1"/>
</dbReference>
<accession>A0ABQ9FYT0</accession>
<name>A0ABQ9FYT0_TEGGR</name>
<evidence type="ECO:0000313" key="10">
    <source>
        <dbReference type="Proteomes" id="UP001217089"/>
    </source>
</evidence>
<evidence type="ECO:0000256" key="7">
    <source>
        <dbReference type="ARBA" id="ARBA00023224"/>
    </source>
</evidence>
<evidence type="ECO:0000256" key="2">
    <source>
        <dbReference type="ARBA" id="ARBA00022692"/>
    </source>
</evidence>
<keyword evidence="4" id="KW-0297">G-protein coupled receptor</keyword>
<gene>
    <name evidence="9" type="ORF">KUTeg_000835</name>
</gene>
<protein>
    <recommendedName>
        <fullName evidence="8">G-protein coupled receptors family 1 profile domain-containing protein</fullName>
    </recommendedName>
</protein>
<comment type="subcellular location">
    <subcellularLocation>
        <location evidence="1">Membrane</location>
        <topology evidence="1">Multi-pass membrane protein</topology>
    </subcellularLocation>
</comment>
<keyword evidence="7" id="KW-0807">Transducer</keyword>
<proteinExistence type="predicted"/>
<keyword evidence="6" id="KW-0675">Receptor</keyword>
<evidence type="ECO:0000256" key="1">
    <source>
        <dbReference type="ARBA" id="ARBA00004141"/>
    </source>
</evidence>
<evidence type="ECO:0000256" key="3">
    <source>
        <dbReference type="ARBA" id="ARBA00022989"/>
    </source>
</evidence>
<sequence length="103" mass="11642">MSITIAFVLSFLPYLTVFTWSRLTPGYEPSLLNKSELIAVQLFVRSWLINGSVNPLIYGFLNTEFRQFVKGIFSKICCCCCRKKDNTNTTIVKEPSGMTNSST</sequence>
<dbReference type="EMBL" id="JARBDR010000018">
    <property type="protein sequence ID" value="KAJ8322364.1"/>
    <property type="molecule type" value="Genomic_DNA"/>
</dbReference>
<evidence type="ECO:0000313" key="9">
    <source>
        <dbReference type="EMBL" id="KAJ8322364.1"/>
    </source>
</evidence>
<keyword evidence="10" id="KW-1185">Reference proteome</keyword>
<comment type="caution">
    <text evidence="9">The sequence shown here is derived from an EMBL/GenBank/DDBJ whole genome shotgun (WGS) entry which is preliminary data.</text>
</comment>
<keyword evidence="3" id="KW-1133">Transmembrane helix</keyword>
<evidence type="ECO:0000256" key="5">
    <source>
        <dbReference type="ARBA" id="ARBA00023136"/>
    </source>
</evidence>
<reference evidence="9 10" key="1">
    <citation type="submission" date="2022-12" db="EMBL/GenBank/DDBJ databases">
        <title>Chromosome-level genome of Tegillarca granosa.</title>
        <authorList>
            <person name="Kim J."/>
        </authorList>
    </citation>
    <scope>NUCLEOTIDE SEQUENCE [LARGE SCALE GENOMIC DNA]</scope>
    <source>
        <strain evidence="9">Teg-2019</strain>
        <tissue evidence="9">Adductor muscle</tissue>
    </source>
</reference>
<feature type="domain" description="G-protein coupled receptors family 1 profile" evidence="8">
    <location>
        <begin position="1"/>
        <end position="58"/>
    </location>
</feature>
<evidence type="ECO:0000256" key="6">
    <source>
        <dbReference type="ARBA" id="ARBA00023170"/>
    </source>
</evidence>
<dbReference type="InterPro" id="IPR017452">
    <property type="entry name" value="GPCR_Rhodpsn_7TM"/>
</dbReference>
<keyword evidence="2" id="KW-0812">Transmembrane</keyword>
<evidence type="ECO:0000256" key="4">
    <source>
        <dbReference type="ARBA" id="ARBA00023040"/>
    </source>
</evidence>